<evidence type="ECO:0000313" key="3">
    <source>
        <dbReference type="WBParaSite" id="SCUD_0000084901-mRNA-1"/>
    </source>
</evidence>
<evidence type="ECO:0000313" key="1">
    <source>
        <dbReference type="EMBL" id="VDO64171.1"/>
    </source>
</evidence>
<organism evidence="3">
    <name type="scientific">Schistosoma curassoni</name>
    <dbReference type="NCBI Taxonomy" id="6186"/>
    <lineage>
        <taxon>Eukaryota</taxon>
        <taxon>Metazoa</taxon>
        <taxon>Spiralia</taxon>
        <taxon>Lophotrochozoa</taxon>
        <taxon>Platyhelminthes</taxon>
        <taxon>Trematoda</taxon>
        <taxon>Digenea</taxon>
        <taxon>Strigeidida</taxon>
        <taxon>Schistosomatoidea</taxon>
        <taxon>Schistosomatidae</taxon>
        <taxon>Schistosoma</taxon>
    </lineage>
</organism>
<evidence type="ECO:0000313" key="2">
    <source>
        <dbReference type="Proteomes" id="UP000279833"/>
    </source>
</evidence>
<dbReference type="WBParaSite" id="SCUD_0000084901-mRNA-1">
    <property type="protein sequence ID" value="SCUD_0000084901-mRNA-1"/>
    <property type="gene ID" value="SCUD_0000084901"/>
</dbReference>
<keyword evidence="2" id="KW-1185">Reference proteome</keyword>
<name>A0A183JDT7_9TREM</name>
<accession>A0A183JDT7</accession>
<reference evidence="3" key="1">
    <citation type="submission" date="2016-06" db="UniProtKB">
        <authorList>
            <consortium name="WormBaseParasite"/>
        </authorList>
    </citation>
    <scope>IDENTIFICATION</scope>
</reference>
<gene>
    <name evidence="1" type="ORF">SCUD_LOCUS850</name>
</gene>
<dbReference type="AlphaFoldDB" id="A0A183JDT7"/>
<proteinExistence type="predicted"/>
<protein>
    <submittedName>
        <fullName evidence="3">Transposase</fullName>
    </submittedName>
</protein>
<sequence>HEYLRSIAYISWDHRVSNAVVRKQVLGRNGKSIDEVVKLHQLRWLGYVLRMPNHRLHRRAMFYAVGDGWKKARGGQTKTWHKSIKSLASGLSHVGRCKLPGWNPRDDSNR</sequence>
<dbReference type="EMBL" id="UZAK01000626">
    <property type="protein sequence ID" value="VDO64171.1"/>
    <property type="molecule type" value="Genomic_DNA"/>
</dbReference>
<dbReference type="Proteomes" id="UP000279833">
    <property type="component" value="Unassembled WGS sequence"/>
</dbReference>
<reference evidence="1 2" key="2">
    <citation type="submission" date="2018-11" db="EMBL/GenBank/DDBJ databases">
        <authorList>
            <consortium name="Pathogen Informatics"/>
        </authorList>
    </citation>
    <scope>NUCLEOTIDE SEQUENCE [LARGE SCALE GENOMIC DNA]</scope>
    <source>
        <strain evidence="1">Dakar</strain>
        <strain evidence="2">Dakar, Senegal</strain>
    </source>
</reference>